<name>A0A5T0TCZ0_CAMJU</name>
<evidence type="ECO:0000313" key="1">
    <source>
        <dbReference type="EMBL" id="EAK3162249.1"/>
    </source>
</evidence>
<keyword evidence="1" id="KW-0808">Transferase</keyword>
<dbReference type="EMBL" id="AACFEW010000024">
    <property type="protein sequence ID" value="EAK3162249.1"/>
    <property type="molecule type" value="Genomic_DNA"/>
</dbReference>
<comment type="caution">
    <text evidence="1">The sequence shown here is derived from an EMBL/GenBank/DDBJ whole genome shotgun (WGS) entry which is preliminary data.</text>
</comment>
<accession>A0A5T0TCZ0</accession>
<dbReference type="AlphaFoldDB" id="A0A5T0TCZ0"/>
<proteinExistence type="predicted"/>
<feature type="non-terminal residue" evidence="1">
    <location>
        <position position="110"/>
    </location>
</feature>
<gene>
    <name evidence="1" type="ORF">DLR92_07255</name>
</gene>
<reference evidence="1" key="1">
    <citation type="submission" date="2018-06" db="EMBL/GenBank/DDBJ databases">
        <authorList>
            <consortium name="NARMS: The National Antimicrobial Resistance Monitoring System"/>
        </authorList>
    </citation>
    <scope>NUCLEOTIDE SEQUENCE</scope>
    <source>
        <strain evidence="1">FSIS21821695</strain>
    </source>
</reference>
<organism evidence="1">
    <name type="scientific">Campylobacter jejuni</name>
    <dbReference type="NCBI Taxonomy" id="197"/>
    <lineage>
        <taxon>Bacteria</taxon>
        <taxon>Pseudomonadati</taxon>
        <taxon>Campylobacterota</taxon>
        <taxon>Epsilonproteobacteria</taxon>
        <taxon>Campylobacterales</taxon>
        <taxon>Campylobacteraceae</taxon>
        <taxon>Campylobacter</taxon>
    </lineage>
</organism>
<sequence>MTFTPTQKELFNKNIEALSNILLKESLKEIKSSKFELILGKDNLDINLKDTSIKNNGGGYNENLLYQDPIKELQTMLNTYNDKYLLYPVLYFYGFGNGVLFKALLQNKNH</sequence>
<dbReference type="GO" id="GO:0016740">
    <property type="term" value="F:transferase activity"/>
    <property type="evidence" value="ECO:0007669"/>
    <property type="project" value="UniProtKB-KW"/>
</dbReference>
<protein>
    <submittedName>
        <fullName evidence="1">Motility associated factor glycosyltransferase family protein</fullName>
    </submittedName>
</protein>